<dbReference type="Proteomes" id="UP000620124">
    <property type="component" value="Unassembled WGS sequence"/>
</dbReference>
<proteinExistence type="predicted"/>
<protein>
    <submittedName>
        <fullName evidence="2">Beta-galactosidase domain-containing protein</fullName>
    </submittedName>
</protein>
<feature type="signal peptide" evidence="1">
    <location>
        <begin position="1"/>
        <end position="23"/>
    </location>
</feature>
<sequence>MHLPRHVPLALVALLAAAPSAHAIQDWLYTPSLPSALPYLQNTTTATQLHGVQVLYAWDVLEPARNCYNFSSITTDLQTLASINPALSLWIQLQDRTFTPTHNPVPPYLRGNAAFSNGSVPACDGSNCTGNFEVDGWVASQWNAALRGRFQALLRALADELDGKVYGINLPETSIEIDESKNGFSNVSYFRGTLENAAFARSVFARTRVVQYINFWPDAYADKQVMGEAFSFMEKHDVGVGGPDDIPYHETQEENSYPFMREYKGRLPLQVIAVQEPDLSQLNPTTGKPFTRGDFTRFAEELGCEIIFWATSTPWLNG</sequence>
<dbReference type="OrthoDB" id="2362330at2759"/>
<name>A0A8H6Y5M8_9AGAR</name>
<keyword evidence="1" id="KW-0732">Signal</keyword>
<gene>
    <name evidence="2" type="ORF">MVEN_01197600</name>
</gene>
<evidence type="ECO:0000313" key="2">
    <source>
        <dbReference type="EMBL" id="KAF7352339.1"/>
    </source>
</evidence>
<comment type="caution">
    <text evidence="2">The sequence shown here is derived from an EMBL/GenBank/DDBJ whole genome shotgun (WGS) entry which is preliminary data.</text>
</comment>
<keyword evidence="3" id="KW-1185">Reference proteome</keyword>
<evidence type="ECO:0000313" key="3">
    <source>
        <dbReference type="Proteomes" id="UP000620124"/>
    </source>
</evidence>
<feature type="chain" id="PRO_5034365426" evidence="1">
    <location>
        <begin position="24"/>
        <end position="318"/>
    </location>
</feature>
<dbReference type="AlphaFoldDB" id="A0A8H6Y5M8"/>
<reference evidence="2" key="1">
    <citation type="submission" date="2020-05" db="EMBL/GenBank/DDBJ databases">
        <title>Mycena genomes resolve the evolution of fungal bioluminescence.</title>
        <authorList>
            <person name="Tsai I.J."/>
        </authorList>
    </citation>
    <scope>NUCLEOTIDE SEQUENCE</scope>
    <source>
        <strain evidence="2">CCC161011</strain>
    </source>
</reference>
<accession>A0A8H6Y5M8</accession>
<evidence type="ECO:0000256" key="1">
    <source>
        <dbReference type="SAM" id="SignalP"/>
    </source>
</evidence>
<organism evidence="2 3">
    <name type="scientific">Mycena venus</name>
    <dbReference type="NCBI Taxonomy" id="2733690"/>
    <lineage>
        <taxon>Eukaryota</taxon>
        <taxon>Fungi</taxon>
        <taxon>Dikarya</taxon>
        <taxon>Basidiomycota</taxon>
        <taxon>Agaricomycotina</taxon>
        <taxon>Agaricomycetes</taxon>
        <taxon>Agaricomycetidae</taxon>
        <taxon>Agaricales</taxon>
        <taxon>Marasmiineae</taxon>
        <taxon>Mycenaceae</taxon>
        <taxon>Mycena</taxon>
    </lineage>
</organism>
<dbReference type="EMBL" id="JACAZI010000009">
    <property type="protein sequence ID" value="KAF7352339.1"/>
    <property type="molecule type" value="Genomic_DNA"/>
</dbReference>